<dbReference type="Gene3D" id="3.30.70.1280">
    <property type="entry name" value="SP0830-like domains"/>
    <property type="match status" value="1"/>
</dbReference>
<dbReference type="PANTHER" id="PTHR36439">
    <property type="entry name" value="BLL4334 PROTEIN"/>
    <property type="match status" value="1"/>
</dbReference>
<sequence length="187" mass="20215">MPAGSLPLMNRYAAWLRGIMPSNPNMRNEKVRAVFEGLGYEGVGSVLASGNIVFGSTETDIAAMESRIQTALQAELGIAGGTIIRSRDEVQKLVDSDPFPGLTHCRGTYLTVTFVKDRAGAAPPELPGDLESAVRIVRFDEPARALLAVIDNSVAGTPNHMAWMETVYGKDITTRTWLTVQKVLAKL</sequence>
<evidence type="ECO:0000313" key="2">
    <source>
        <dbReference type="Proteomes" id="UP000215506"/>
    </source>
</evidence>
<name>A0A231H8G9_9NOCA</name>
<gene>
    <name evidence="1" type="ORF">B7C42_02983</name>
</gene>
<accession>A0A231H8G9</accession>
<comment type="caution">
    <text evidence="1">The sequence shown here is derived from an EMBL/GenBank/DDBJ whole genome shotgun (WGS) entry which is preliminary data.</text>
</comment>
<evidence type="ECO:0008006" key="3">
    <source>
        <dbReference type="Google" id="ProtNLM"/>
    </source>
</evidence>
<organism evidence="1 2">
    <name type="scientific">Nocardia cerradoensis</name>
    <dbReference type="NCBI Taxonomy" id="85688"/>
    <lineage>
        <taxon>Bacteria</taxon>
        <taxon>Bacillati</taxon>
        <taxon>Actinomycetota</taxon>
        <taxon>Actinomycetes</taxon>
        <taxon>Mycobacteriales</taxon>
        <taxon>Nocardiaceae</taxon>
        <taxon>Nocardia</taxon>
    </lineage>
</organism>
<protein>
    <recommendedName>
        <fullName evidence="3">DUF1697 domain-containing protein</fullName>
    </recommendedName>
</protein>
<proteinExistence type="predicted"/>
<keyword evidence="2" id="KW-1185">Reference proteome</keyword>
<dbReference type="PIRSF" id="PIRSF008502">
    <property type="entry name" value="UCP008502"/>
    <property type="match status" value="1"/>
</dbReference>
<evidence type="ECO:0000313" key="1">
    <source>
        <dbReference type="EMBL" id="OXR45026.1"/>
    </source>
</evidence>
<reference evidence="1 2" key="1">
    <citation type="submission" date="2017-07" db="EMBL/GenBank/DDBJ databases">
        <title>First draft Genome Sequence of Nocardia cerradoensis isolated from human infection.</title>
        <authorList>
            <person name="Carrasco G."/>
        </authorList>
    </citation>
    <scope>NUCLEOTIDE SEQUENCE [LARGE SCALE GENOMIC DNA]</scope>
    <source>
        <strain evidence="1 2">CNM20130759</strain>
    </source>
</reference>
<dbReference type="EMBL" id="NGAF01000005">
    <property type="protein sequence ID" value="OXR45026.1"/>
    <property type="molecule type" value="Genomic_DNA"/>
</dbReference>
<dbReference type="Proteomes" id="UP000215506">
    <property type="component" value="Unassembled WGS sequence"/>
</dbReference>
<dbReference type="SUPFAM" id="SSF160379">
    <property type="entry name" value="SP0830-like"/>
    <property type="match status" value="1"/>
</dbReference>
<dbReference type="PANTHER" id="PTHR36439:SF1">
    <property type="entry name" value="DUF1697 DOMAIN-CONTAINING PROTEIN"/>
    <property type="match status" value="1"/>
</dbReference>
<dbReference type="AlphaFoldDB" id="A0A231H8G9"/>
<dbReference type="Pfam" id="PF08002">
    <property type="entry name" value="DUF1697"/>
    <property type="match status" value="1"/>
</dbReference>
<dbReference type="InterPro" id="IPR012545">
    <property type="entry name" value="DUF1697"/>
</dbReference>